<gene>
    <name evidence="1" type="ORF">HMPREF9233_00335</name>
</gene>
<accession>K9EFX0</accession>
<comment type="caution">
    <text evidence="1">The sequence shown here is derived from an EMBL/GenBank/DDBJ whole genome shotgun (WGS) entry which is preliminary data.</text>
</comment>
<dbReference type="Proteomes" id="UP000009888">
    <property type="component" value="Unassembled WGS sequence"/>
</dbReference>
<dbReference type="RefSeq" id="WP_007000553.1">
    <property type="nucleotide sequence ID" value="NZ_JH992955.1"/>
</dbReference>
<evidence type="ECO:0008006" key="3">
    <source>
        <dbReference type="Google" id="ProtNLM"/>
    </source>
</evidence>
<evidence type="ECO:0000313" key="1">
    <source>
        <dbReference type="EMBL" id="EKU95548.1"/>
    </source>
</evidence>
<dbReference type="EMBL" id="AGWL01000002">
    <property type="protein sequence ID" value="EKU95548.1"/>
    <property type="molecule type" value="Genomic_DNA"/>
</dbReference>
<name>K9EFX0_9ACTO</name>
<organism evidence="1 2">
    <name type="scientific">Actinobaculum massiliense ACS-171-V-Col2</name>
    <dbReference type="NCBI Taxonomy" id="883066"/>
    <lineage>
        <taxon>Bacteria</taxon>
        <taxon>Bacillati</taxon>
        <taxon>Actinomycetota</taxon>
        <taxon>Actinomycetes</taxon>
        <taxon>Actinomycetales</taxon>
        <taxon>Actinomycetaceae</taxon>
        <taxon>Actinobaculum</taxon>
    </lineage>
</organism>
<dbReference type="Pfam" id="PF10698">
    <property type="entry name" value="DUF2505"/>
    <property type="match status" value="1"/>
</dbReference>
<reference evidence="1 2" key="1">
    <citation type="submission" date="2012-09" db="EMBL/GenBank/DDBJ databases">
        <title>The Genome Sequence of Actinobaculum massiliae ACS-171-V-COL2.</title>
        <authorList>
            <consortium name="The Broad Institute Genome Sequencing Platform"/>
            <person name="Earl A."/>
            <person name="Ward D."/>
            <person name="Feldgarden M."/>
            <person name="Gevers D."/>
            <person name="Saerens B."/>
            <person name="Vaneechoutte M."/>
            <person name="Walker B."/>
            <person name="Young S.K."/>
            <person name="Zeng Q."/>
            <person name="Gargeya S."/>
            <person name="Fitzgerald M."/>
            <person name="Haas B."/>
            <person name="Abouelleil A."/>
            <person name="Alvarado L."/>
            <person name="Arachchi H.M."/>
            <person name="Berlin A."/>
            <person name="Chapman S.B."/>
            <person name="Goldberg J."/>
            <person name="Griggs A."/>
            <person name="Gujja S."/>
            <person name="Hansen M."/>
            <person name="Howarth C."/>
            <person name="Imamovic A."/>
            <person name="Larimer J."/>
            <person name="McCowen C."/>
            <person name="Montmayeur A."/>
            <person name="Murphy C."/>
            <person name="Neiman D."/>
            <person name="Pearson M."/>
            <person name="Priest M."/>
            <person name="Roberts A."/>
            <person name="Saif S."/>
            <person name="Shea T."/>
            <person name="Sisk P."/>
            <person name="Sykes S."/>
            <person name="Wortman J."/>
            <person name="Nusbaum C."/>
            <person name="Birren B."/>
        </authorList>
    </citation>
    <scope>NUCLEOTIDE SEQUENCE [LARGE SCALE GENOMIC DNA]</scope>
    <source>
        <strain evidence="2">ACS-171-V-Col2</strain>
    </source>
</reference>
<dbReference type="HOGENOM" id="CLU_104590_0_0_11"/>
<proteinExistence type="predicted"/>
<dbReference type="STRING" id="202789.GCA_001457435_01803"/>
<protein>
    <recommendedName>
        <fullName evidence="3">DUF2505 domain-containing protein</fullName>
    </recommendedName>
</protein>
<dbReference type="AlphaFoldDB" id="K9EFX0"/>
<evidence type="ECO:0000313" key="2">
    <source>
        <dbReference type="Proteomes" id="UP000009888"/>
    </source>
</evidence>
<sequence length="156" mass="16540">MNISHSYTVAGSVDDVVEVLLSQELADLRMSKLSVGSYDFSREGDSATLTAGIEANKLPSIAQKLIRSDIEATVRMRRQGDAVNMSLDAPLPVSAELASHVVAAPADPNNSTVTVSGEVKVKIPLIGGRIESAIAEKVDGVLDRDAQLITEILAQR</sequence>
<dbReference type="PATRIC" id="fig|883066.3.peg.348"/>
<keyword evidence="2" id="KW-1185">Reference proteome</keyword>
<dbReference type="InterPro" id="IPR019639">
    <property type="entry name" value="DUF2505"/>
</dbReference>